<dbReference type="EMBL" id="VDLX02000015">
    <property type="protein sequence ID" value="KAB8190646.1"/>
    <property type="molecule type" value="Genomic_DNA"/>
</dbReference>
<dbReference type="InterPro" id="IPR050109">
    <property type="entry name" value="HTH-type_TetR-like_transc_reg"/>
</dbReference>
<proteinExistence type="predicted"/>
<dbReference type="Gene3D" id="1.10.357.10">
    <property type="entry name" value="Tetracycline Repressor, domain 2"/>
    <property type="match status" value="1"/>
</dbReference>
<dbReference type="SUPFAM" id="SSF46689">
    <property type="entry name" value="Homeodomain-like"/>
    <property type="match status" value="1"/>
</dbReference>
<gene>
    <name evidence="4" type="ORF">FH608_034615</name>
</gene>
<dbReference type="SUPFAM" id="SSF48498">
    <property type="entry name" value="Tetracyclin repressor-like, C-terminal domain"/>
    <property type="match status" value="1"/>
</dbReference>
<evidence type="ECO:0000256" key="3">
    <source>
        <dbReference type="ARBA" id="ARBA00023163"/>
    </source>
</evidence>
<dbReference type="Proteomes" id="UP000312512">
    <property type="component" value="Unassembled WGS sequence"/>
</dbReference>
<dbReference type="InterPro" id="IPR036271">
    <property type="entry name" value="Tet_transcr_reg_TetR-rel_C_sf"/>
</dbReference>
<name>A0A5C4VXS4_9ACTN</name>
<dbReference type="PANTHER" id="PTHR30055:SF234">
    <property type="entry name" value="HTH-TYPE TRANSCRIPTIONAL REGULATOR BETI"/>
    <property type="match status" value="1"/>
</dbReference>
<dbReference type="OrthoDB" id="3404594at2"/>
<keyword evidence="5" id="KW-1185">Reference proteome</keyword>
<dbReference type="GO" id="GO:0000976">
    <property type="term" value="F:transcription cis-regulatory region binding"/>
    <property type="evidence" value="ECO:0007669"/>
    <property type="project" value="TreeGrafter"/>
</dbReference>
<dbReference type="PANTHER" id="PTHR30055">
    <property type="entry name" value="HTH-TYPE TRANSCRIPTIONAL REGULATOR RUTR"/>
    <property type="match status" value="1"/>
</dbReference>
<sequence length="207" mass="23249">MAMAGSSRMRRSRTEMREGIVETATRLFSSLGYDATPLHMIADAAGLDVGTVTDLLGDKRDIYLQVMERAYLLLKASQDEGFARFTRDQAGVRLLVEHHLSFCMEHPEVPELWMHRWLSDAADVTEVEIRYLKPILDRVVDELQDLVAPNVDLGDALWTLIWCIRGFVVGGILTPGGEITGPRDPEALRQFRTHLNLLVDRMFGPGG</sequence>
<dbReference type="PROSITE" id="PS50977">
    <property type="entry name" value="HTH_TETR_2"/>
    <property type="match status" value="1"/>
</dbReference>
<dbReference type="GO" id="GO:0003700">
    <property type="term" value="F:DNA-binding transcription factor activity"/>
    <property type="evidence" value="ECO:0007669"/>
    <property type="project" value="TreeGrafter"/>
</dbReference>
<evidence type="ECO:0000256" key="1">
    <source>
        <dbReference type="ARBA" id="ARBA00023015"/>
    </source>
</evidence>
<protein>
    <submittedName>
        <fullName evidence="4">TetR family transcriptional regulator</fullName>
    </submittedName>
</protein>
<organism evidence="4 5">
    <name type="scientific">Nonomuraea phyllanthi</name>
    <dbReference type="NCBI Taxonomy" id="2219224"/>
    <lineage>
        <taxon>Bacteria</taxon>
        <taxon>Bacillati</taxon>
        <taxon>Actinomycetota</taxon>
        <taxon>Actinomycetes</taxon>
        <taxon>Streptosporangiales</taxon>
        <taxon>Streptosporangiaceae</taxon>
        <taxon>Nonomuraea</taxon>
    </lineage>
</organism>
<evidence type="ECO:0000313" key="5">
    <source>
        <dbReference type="Proteomes" id="UP000312512"/>
    </source>
</evidence>
<accession>A0A5C4VXS4</accession>
<accession>A0A5P9YGZ7</accession>
<dbReference type="Pfam" id="PF00440">
    <property type="entry name" value="TetR_N"/>
    <property type="match status" value="1"/>
</dbReference>
<evidence type="ECO:0000313" key="4">
    <source>
        <dbReference type="EMBL" id="KAB8190646.1"/>
    </source>
</evidence>
<keyword evidence="2" id="KW-0238">DNA-binding</keyword>
<keyword evidence="1" id="KW-0805">Transcription regulation</keyword>
<dbReference type="InterPro" id="IPR001647">
    <property type="entry name" value="HTH_TetR"/>
</dbReference>
<comment type="caution">
    <text evidence="4">The sequence shown here is derived from an EMBL/GenBank/DDBJ whole genome shotgun (WGS) entry which is preliminary data.</text>
</comment>
<reference evidence="4 5" key="1">
    <citation type="submission" date="2019-10" db="EMBL/GenBank/DDBJ databases">
        <title>Nonomuraea sp. nov., isolated from Phyllanthus amarus.</title>
        <authorList>
            <person name="Klykleung N."/>
            <person name="Tanasupawat S."/>
        </authorList>
    </citation>
    <scope>NUCLEOTIDE SEQUENCE [LARGE SCALE GENOMIC DNA]</scope>
    <source>
        <strain evidence="4 5">PA1-10</strain>
    </source>
</reference>
<evidence type="ECO:0000256" key="2">
    <source>
        <dbReference type="ARBA" id="ARBA00023125"/>
    </source>
</evidence>
<dbReference type="AlphaFoldDB" id="A0A5C4VXS4"/>
<keyword evidence="3" id="KW-0804">Transcription</keyword>
<dbReference type="InterPro" id="IPR009057">
    <property type="entry name" value="Homeodomain-like_sf"/>
</dbReference>